<evidence type="ECO:0000256" key="4">
    <source>
        <dbReference type="ARBA" id="ARBA00023180"/>
    </source>
</evidence>
<dbReference type="PROSITE" id="PS51828">
    <property type="entry name" value="PTX_2"/>
    <property type="match status" value="1"/>
</dbReference>
<protein>
    <recommendedName>
        <fullName evidence="6">Pentraxin family member</fullName>
    </recommendedName>
</protein>
<dbReference type="PANTHER" id="PTHR19277:SF125">
    <property type="entry name" value="B6"/>
    <property type="match status" value="1"/>
</dbReference>
<evidence type="ECO:0000256" key="2">
    <source>
        <dbReference type="ARBA" id="ARBA00022837"/>
    </source>
</evidence>
<dbReference type="InterPro" id="IPR001759">
    <property type="entry name" value="PTX_dom"/>
</dbReference>
<dbReference type="InterPro" id="IPR030476">
    <property type="entry name" value="Pentaxin_CS"/>
</dbReference>
<keyword evidence="2 6" id="KW-0106">Calcium</keyword>
<dbReference type="PROSITE" id="PS00289">
    <property type="entry name" value="PTX_1"/>
    <property type="match status" value="1"/>
</dbReference>
<dbReference type="GO" id="GO:0046872">
    <property type="term" value="F:metal ion binding"/>
    <property type="evidence" value="ECO:0007669"/>
    <property type="project" value="UniProtKB-KW"/>
</dbReference>
<comment type="similarity">
    <text evidence="6">Belongs to the pentraxin family.</text>
</comment>
<keyword evidence="9" id="KW-1185">Reference proteome</keyword>
<evidence type="ECO:0000256" key="1">
    <source>
        <dbReference type="ARBA" id="ARBA00022723"/>
    </source>
</evidence>
<evidence type="ECO:0000313" key="8">
    <source>
        <dbReference type="EMBL" id="CAB4003108.1"/>
    </source>
</evidence>
<dbReference type="SUPFAM" id="SSF49899">
    <property type="entry name" value="Concanavalin A-like lectins/glucanases"/>
    <property type="match status" value="1"/>
</dbReference>
<keyword evidence="4" id="KW-0325">Glycoprotein</keyword>
<proteinExistence type="inferred from homology"/>
<keyword evidence="3" id="KW-1015">Disulfide bond</keyword>
<evidence type="ECO:0000313" key="9">
    <source>
        <dbReference type="Proteomes" id="UP001152795"/>
    </source>
</evidence>
<comment type="cofactor">
    <cofactor evidence="6">
        <name>Ca(2+)</name>
        <dbReference type="ChEBI" id="CHEBI:29108"/>
    </cofactor>
    <text evidence="6">Binds 2 calcium ions per subunit.</text>
</comment>
<dbReference type="Gene3D" id="2.60.120.200">
    <property type="match status" value="1"/>
</dbReference>
<name>A0A6S7IJP0_PARCT</name>
<dbReference type="InterPro" id="IPR013320">
    <property type="entry name" value="ConA-like_dom_sf"/>
</dbReference>
<comment type="subunit">
    <text evidence="6">Homopentamer. Pentaxin (or pentraxin) have a discoid arrangement of 5 non-covalently bound subunits.</text>
</comment>
<evidence type="ECO:0000259" key="7">
    <source>
        <dbReference type="PROSITE" id="PS51828"/>
    </source>
</evidence>
<dbReference type="Pfam" id="PF00354">
    <property type="entry name" value="Pentaxin"/>
    <property type="match status" value="1"/>
</dbReference>
<comment type="caution">
    <text evidence="5">Lacks conserved residue(s) required for the propagation of feature annotation.</text>
</comment>
<comment type="caution">
    <text evidence="8">The sequence shown here is derived from an EMBL/GenBank/DDBJ whole genome shotgun (WGS) entry which is preliminary data.</text>
</comment>
<sequence length="173" mass="19262">MFISESFYISCQSVQIKKSRSYKNAQALCRDDGECLFILNSSGLIVADGNLHHVCFTWDSGNGKTQIYKDGNLSKIMVNVRIGKKIKGGGIWVIGQDQDSLGGSFQAVDSFKGILTEVNIWDRVLGFDEIKRFAKDCDLLMQGNYKAYADFDISRATRLIKPSSCHFASIPKS</sequence>
<keyword evidence="1 6" id="KW-0479">Metal-binding</keyword>
<dbReference type="PANTHER" id="PTHR19277">
    <property type="entry name" value="PENTRAXIN"/>
    <property type="match status" value="1"/>
</dbReference>
<organism evidence="8 9">
    <name type="scientific">Paramuricea clavata</name>
    <name type="common">Red gorgonian</name>
    <name type="synonym">Violescent sea-whip</name>
    <dbReference type="NCBI Taxonomy" id="317549"/>
    <lineage>
        <taxon>Eukaryota</taxon>
        <taxon>Metazoa</taxon>
        <taxon>Cnidaria</taxon>
        <taxon>Anthozoa</taxon>
        <taxon>Octocorallia</taxon>
        <taxon>Malacalcyonacea</taxon>
        <taxon>Plexauridae</taxon>
        <taxon>Paramuricea</taxon>
    </lineage>
</organism>
<evidence type="ECO:0000256" key="5">
    <source>
        <dbReference type="PROSITE-ProRule" id="PRU01172"/>
    </source>
</evidence>
<gene>
    <name evidence="8" type="ORF">PACLA_8A076916</name>
</gene>
<dbReference type="Proteomes" id="UP001152795">
    <property type="component" value="Unassembled WGS sequence"/>
</dbReference>
<dbReference type="GO" id="GO:0005576">
    <property type="term" value="C:extracellular region"/>
    <property type="evidence" value="ECO:0007669"/>
    <property type="project" value="UniProtKB-SubCell"/>
</dbReference>
<accession>A0A6S7IJP0</accession>
<reference evidence="8" key="1">
    <citation type="submission" date="2020-04" db="EMBL/GenBank/DDBJ databases">
        <authorList>
            <person name="Alioto T."/>
            <person name="Alioto T."/>
            <person name="Gomez Garrido J."/>
        </authorList>
    </citation>
    <scope>NUCLEOTIDE SEQUENCE</scope>
    <source>
        <strain evidence="8">A484AB</strain>
    </source>
</reference>
<feature type="domain" description="Pentraxin (PTX)" evidence="7">
    <location>
        <begin position="1"/>
        <end position="166"/>
    </location>
</feature>
<dbReference type="SMART" id="SM00159">
    <property type="entry name" value="PTX"/>
    <property type="match status" value="1"/>
</dbReference>
<dbReference type="PRINTS" id="PR00895">
    <property type="entry name" value="PENTAXIN"/>
</dbReference>
<comment type="subcellular location">
    <subcellularLocation>
        <location evidence="6">Secreted</location>
    </subcellularLocation>
</comment>
<dbReference type="OrthoDB" id="547680at2759"/>
<evidence type="ECO:0000256" key="6">
    <source>
        <dbReference type="RuleBase" id="RU362112"/>
    </source>
</evidence>
<dbReference type="AlphaFoldDB" id="A0A6S7IJP0"/>
<evidence type="ECO:0000256" key="3">
    <source>
        <dbReference type="ARBA" id="ARBA00023157"/>
    </source>
</evidence>
<dbReference type="EMBL" id="CACRXK020004541">
    <property type="protein sequence ID" value="CAB4003108.1"/>
    <property type="molecule type" value="Genomic_DNA"/>
</dbReference>
<dbReference type="InterPro" id="IPR051360">
    <property type="entry name" value="Neuronal_Pentraxin_Related"/>
</dbReference>